<dbReference type="GeneID" id="30997960"/>
<name>A0A1E4RSV5_9ASCO</name>
<dbReference type="GO" id="GO:0008419">
    <property type="term" value="F:RNA lariat debranching enzyme activity"/>
    <property type="evidence" value="ECO:0007669"/>
    <property type="project" value="TreeGrafter"/>
</dbReference>
<dbReference type="PANTHER" id="PTHR12849:SF0">
    <property type="entry name" value="LARIAT DEBRANCHING ENZYME"/>
    <property type="match status" value="1"/>
</dbReference>
<evidence type="ECO:0000313" key="3">
    <source>
        <dbReference type="EMBL" id="ODV70352.1"/>
    </source>
</evidence>
<dbReference type="Pfam" id="PF05011">
    <property type="entry name" value="DBR1"/>
    <property type="match status" value="1"/>
</dbReference>
<protein>
    <recommendedName>
        <fullName evidence="2">Lariat debranching enzyme C-terminal domain-containing protein</fullName>
    </recommendedName>
</protein>
<dbReference type="SMART" id="SM01124">
    <property type="entry name" value="DBR1"/>
    <property type="match status" value="1"/>
</dbReference>
<dbReference type="Pfam" id="PF00149">
    <property type="entry name" value="Metallophos"/>
    <property type="match status" value="1"/>
</dbReference>
<keyword evidence="4" id="KW-1185">Reference proteome</keyword>
<feature type="compositionally biased region" description="Polar residues" evidence="1">
    <location>
        <begin position="285"/>
        <end position="300"/>
    </location>
</feature>
<sequence length="570" mass="65771">MENVRIAVEGCCHGELDAIYDALFANPDHKVSGQSKRTKFNPKPPVDLLIICGDFQANRNRKDLETMNVPPKFKHMRDFHSYYSGKKKAPVLTIFIGGNHECSSYLKELEYGGWVAPNIYYLGAAGSVWFKGIKISGISGIWNYHSFNAESHHDHELKLPYDNSIIRSIYHVKPKNFLKTYLQDFNTDIVVSHDWPQGIWDYGDVSLLIRKKPFFKDDIRTGRLGSPLNRLILNKLRPNYYFSSHLHTKFEAQILYSGDQLSKGFITKKFDKLNSNRVGGDFSISGGNKTPQNNKPTSDPTKLDRPLSNESFGNKNEDEIQLDMDSYTSGNKDEIELDMDSPIIPGAESKNNFTTNEDEIEFDMDSPVNPDGQSSEKSTTNQDEIEFDMDSPTDKILTKKKEHPPVEVKRNVNRAKSLEQSPHEETYFLALDKCMNKRQYLQILNVSPRDTNHPSLKPNDDRLYFDCRSIAINKIIEKYILEHPNDWLNLDARNLLRINQKPIPLLEELKELIDYEESKIDLRDMLIPLNFEKIAPTNEVSVDLIPPKYWENNQTKHYCEKFDVPFHKLD</sequence>
<dbReference type="STRING" id="984485.A0A1E4RSV5"/>
<dbReference type="OrthoDB" id="407609at2759"/>
<gene>
    <name evidence="3" type="ORF">HYPBUDRAFT_4231</name>
</gene>
<evidence type="ECO:0000256" key="1">
    <source>
        <dbReference type="SAM" id="MobiDB-lite"/>
    </source>
</evidence>
<dbReference type="GO" id="GO:0000398">
    <property type="term" value="P:mRNA splicing, via spliceosome"/>
    <property type="evidence" value="ECO:0007669"/>
    <property type="project" value="TreeGrafter"/>
</dbReference>
<dbReference type="InterPro" id="IPR004843">
    <property type="entry name" value="Calcineurin-like_PHP"/>
</dbReference>
<feature type="region of interest" description="Disordered" evidence="1">
    <location>
        <begin position="281"/>
        <end position="386"/>
    </location>
</feature>
<proteinExistence type="predicted"/>
<dbReference type="InterPro" id="IPR007708">
    <property type="entry name" value="DBR1_C"/>
</dbReference>
<reference evidence="4" key="1">
    <citation type="submission" date="2016-05" db="EMBL/GenBank/DDBJ databases">
        <title>Comparative genomics of biotechnologically important yeasts.</title>
        <authorList>
            <consortium name="DOE Joint Genome Institute"/>
            <person name="Riley R."/>
            <person name="Haridas S."/>
            <person name="Wolfe K.H."/>
            <person name="Lopes M.R."/>
            <person name="Hittinger C.T."/>
            <person name="Goker M."/>
            <person name="Salamov A."/>
            <person name="Wisecaver J."/>
            <person name="Long T.M."/>
            <person name="Aerts A.L."/>
            <person name="Barry K."/>
            <person name="Choi C."/>
            <person name="Clum A."/>
            <person name="Coughlan A.Y."/>
            <person name="Deshpande S."/>
            <person name="Douglass A.P."/>
            <person name="Hanson S.J."/>
            <person name="Klenk H.-P."/>
            <person name="Labutti K."/>
            <person name="Lapidus A."/>
            <person name="Lindquist E."/>
            <person name="Lipzen A."/>
            <person name="Meier-Kolthoff J.P."/>
            <person name="Ohm R.A."/>
            <person name="Otillar R.P."/>
            <person name="Pangilinan J."/>
            <person name="Peng Y."/>
            <person name="Rokas A."/>
            <person name="Rosa C.A."/>
            <person name="Scheuner C."/>
            <person name="Sibirny A.A."/>
            <person name="Slot J.C."/>
            <person name="Stielow J.B."/>
            <person name="Sun H."/>
            <person name="Kurtzman C.P."/>
            <person name="Blackwell M."/>
            <person name="Grigoriev I.V."/>
            <person name="Jeffries T.W."/>
        </authorList>
    </citation>
    <scope>NUCLEOTIDE SEQUENCE [LARGE SCALE GENOMIC DNA]</scope>
    <source>
        <strain evidence="4">NRRL Y-1933</strain>
    </source>
</reference>
<accession>A0A1E4RSV5</accession>
<feature type="domain" description="Lariat debranching enzyme C-terminal" evidence="2">
    <location>
        <begin position="419"/>
        <end position="568"/>
    </location>
</feature>
<dbReference type="Proteomes" id="UP000095085">
    <property type="component" value="Unassembled WGS sequence"/>
</dbReference>
<evidence type="ECO:0000313" key="4">
    <source>
        <dbReference type="Proteomes" id="UP000095085"/>
    </source>
</evidence>
<dbReference type="Gene3D" id="3.60.21.10">
    <property type="match status" value="1"/>
</dbReference>
<evidence type="ECO:0000259" key="2">
    <source>
        <dbReference type="SMART" id="SM01124"/>
    </source>
</evidence>
<dbReference type="AlphaFoldDB" id="A0A1E4RSV5"/>
<dbReference type="SUPFAM" id="SSF56300">
    <property type="entry name" value="Metallo-dependent phosphatases"/>
    <property type="match status" value="1"/>
</dbReference>
<dbReference type="EMBL" id="KV454538">
    <property type="protein sequence ID" value="ODV70352.1"/>
    <property type="molecule type" value="Genomic_DNA"/>
</dbReference>
<organism evidence="3 4">
    <name type="scientific">Hyphopichia burtonii NRRL Y-1933</name>
    <dbReference type="NCBI Taxonomy" id="984485"/>
    <lineage>
        <taxon>Eukaryota</taxon>
        <taxon>Fungi</taxon>
        <taxon>Dikarya</taxon>
        <taxon>Ascomycota</taxon>
        <taxon>Saccharomycotina</taxon>
        <taxon>Pichiomycetes</taxon>
        <taxon>Debaryomycetaceae</taxon>
        <taxon>Hyphopichia</taxon>
    </lineage>
</organism>
<dbReference type="RefSeq" id="XP_020079419.1">
    <property type="nucleotide sequence ID" value="XM_020223411.1"/>
</dbReference>
<dbReference type="GO" id="GO:0005634">
    <property type="term" value="C:nucleus"/>
    <property type="evidence" value="ECO:0007669"/>
    <property type="project" value="TreeGrafter"/>
</dbReference>
<feature type="compositionally biased region" description="Polar residues" evidence="1">
    <location>
        <begin position="371"/>
        <end position="382"/>
    </location>
</feature>
<dbReference type="InterPro" id="IPR029052">
    <property type="entry name" value="Metallo-depent_PP-like"/>
</dbReference>
<dbReference type="PANTHER" id="PTHR12849">
    <property type="entry name" value="RNA LARIAT DEBRANCHING ENZYME"/>
    <property type="match status" value="1"/>
</dbReference>